<keyword evidence="2" id="KW-0732">Signal</keyword>
<protein>
    <recommendedName>
        <fullName evidence="5">Lipoprotein</fullName>
    </recommendedName>
</protein>
<feature type="region of interest" description="Disordered" evidence="1">
    <location>
        <begin position="132"/>
        <end position="175"/>
    </location>
</feature>
<evidence type="ECO:0008006" key="5">
    <source>
        <dbReference type="Google" id="ProtNLM"/>
    </source>
</evidence>
<gene>
    <name evidence="3" type="ORF">ACFPZ3_11055</name>
</gene>
<proteinExistence type="predicted"/>
<name>A0ABW1CG21_9ACTN</name>
<dbReference type="Proteomes" id="UP001596058">
    <property type="component" value="Unassembled WGS sequence"/>
</dbReference>
<comment type="caution">
    <text evidence="3">The sequence shown here is derived from an EMBL/GenBank/DDBJ whole genome shotgun (WGS) entry which is preliminary data.</text>
</comment>
<feature type="signal peptide" evidence="2">
    <location>
        <begin position="1"/>
        <end position="25"/>
    </location>
</feature>
<reference evidence="4" key="1">
    <citation type="journal article" date="2019" name="Int. J. Syst. Evol. Microbiol.">
        <title>The Global Catalogue of Microorganisms (GCM) 10K type strain sequencing project: providing services to taxonomists for standard genome sequencing and annotation.</title>
        <authorList>
            <consortium name="The Broad Institute Genomics Platform"/>
            <consortium name="The Broad Institute Genome Sequencing Center for Infectious Disease"/>
            <person name="Wu L."/>
            <person name="Ma J."/>
        </authorList>
    </citation>
    <scope>NUCLEOTIDE SEQUENCE [LARGE SCALE GENOMIC DNA]</scope>
    <source>
        <strain evidence="4">CCUG 53903</strain>
    </source>
</reference>
<organism evidence="3 4">
    <name type="scientific">Nonomuraea insulae</name>
    <dbReference type="NCBI Taxonomy" id="1616787"/>
    <lineage>
        <taxon>Bacteria</taxon>
        <taxon>Bacillati</taxon>
        <taxon>Actinomycetota</taxon>
        <taxon>Actinomycetes</taxon>
        <taxon>Streptosporangiales</taxon>
        <taxon>Streptosporangiaceae</taxon>
        <taxon>Nonomuraea</taxon>
    </lineage>
</organism>
<keyword evidence="4" id="KW-1185">Reference proteome</keyword>
<feature type="chain" id="PRO_5047107652" description="Lipoprotein" evidence="2">
    <location>
        <begin position="26"/>
        <end position="175"/>
    </location>
</feature>
<dbReference type="EMBL" id="JBHSPA010000014">
    <property type="protein sequence ID" value="MFC5824387.1"/>
    <property type="molecule type" value="Genomic_DNA"/>
</dbReference>
<evidence type="ECO:0000313" key="3">
    <source>
        <dbReference type="EMBL" id="MFC5824387.1"/>
    </source>
</evidence>
<dbReference type="RefSeq" id="WP_379513912.1">
    <property type="nucleotide sequence ID" value="NZ_JBHSPA010000014.1"/>
</dbReference>
<evidence type="ECO:0000256" key="1">
    <source>
        <dbReference type="SAM" id="MobiDB-lite"/>
    </source>
</evidence>
<sequence>MRGRVLSALVTAPLALTLVLTGCGADDGGGSDVASVAGTGTPAAASAKPSVDPQDKALKFAQCMRENGIDMPDPDGSGKFMMKFDKNTPQEKVEAAQEACKQYAPSGVRQGGGDPKMAENLRKVAQCMRDNGVEAYPDPEGGMMRLTPEVGEDPDFKTAEEKCKKESADAGIGGS</sequence>
<evidence type="ECO:0000256" key="2">
    <source>
        <dbReference type="SAM" id="SignalP"/>
    </source>
</evidence>
<evidence type="ECO:0000313" key="4">
    <source>
        <dbReference type="Proteomes" id="UP001596058"/>
    </source>
</evidence>
<dbReference type="PROSITE" id="PS51257">
    <property type="entry name" value="PROKAR_LIPOPROTEIN"/>
    <property type="match status" value="1"/>
</dbReference>
<accession>A0ABW1CG21</accession>
<feature type="compositionally biased region" description="Basic and acidic residues" evidence="1">
    <location>
        <begin position="154"/>
        <end position="168"/>
    </location>
</feature>